<dbReference type="PROSITE" id="PS50012">
    <property type="entry name" value="RCC1_3"/>
    <property type="match status" value="1"/>
</dbReference>
<name>A0A914V198_9BILA</name>
<feature type="repeat" description="RCC1" evidence="1">
    <location>
        <begin position="7"/>
        <end position="54"/>
    </location>
</feature>
<evidence type="ECO:0000313" key="2">
    <source>
        <dbReference type="Proteomes" id="UP000887566"/>
    </source>
</evidence>
<reference evidence="3" key="1">
    <citation type="submission" date="2022-11" db="UniProtKB">
        <authorList>
            <consortium name="WormBaseParasite"/>
        </authorList>
    </citation>
    <scope>IDENTIFICATION</scope>
</reference>
<dbReference type="Proteomes" id="UP000887566">
    <property type="component" value="Unplaced"/>
</dbReference>
<accession>A0A914V198</accession>
<protein>
    <submittedName>
        <fullName evidence="3">Uncharacterized protein</fullName>
    </submittedName>
</protein>
<proteinExistence type="predicted"/>
<evidence type="ECO:0000313" key="3">
    <source>
        <dbReference type="WBParaSite" id="PSAMB.scaffold14174size1972.g35924.t1"/>
    </source>
</evidence>
<evidence type="ECO:0000256" key="1">
    <source>
        <dbReference type="PROSITE-ProRule" id="PRU00235"/>
    </source>
</evidence>
<dbReference type="InterPro" id="IPR000408">
    <property type="entry name" value="Reg_chr_condens"/>
</dbReference>
<keyword evidence="2" id="KW-1185">Reference proteome</keyword>
<dbReference type="AlphaFoldDB" id="A0A914V198"/>
<dbReference type="WBParaSite" id="PSAMB.scaffold14174size1972.g35924.t1">
    <property type="protein sequence ID" value="PSAMB.scaffold14174size1972.g35924.t1"/>
    <property type="gene ID" value="PSAMB.scaffold14174size1972.g35924"/>
</dbReference>
<sequence>MATDRHGMVWGWGRNDLSQLGFETLVNPSKLAGKVLTIQRPNRGGQRTIQLPSDNRAFVAAPKRLDGLSVADAALIDGLSVDVPTDDAVLAGLKKFGAHIDAAYTAQLCEQFGAPHLCSFVWLLVGDVTASINARATTGRSTREGAADEAAEETASQELVDFYEPFVHKIADNEQRMAAAVAFINRLPASRSLIEAAIARNLVLWAPLLVAILRTNPDELQSLPATLKLQSLRLCESQTHAKPAFVDRVEIAQDEALVADRSVVYFSACGHAVSDRKLQANVGELQTRHQLNSALPRTARLAQELYSIDTRDVAKFRRTDCTLCPNCLDVALRDLASEVAA</sequence>
<organism evidence="2 3">
    <name type="scientific">Plectus sambesii</name>
    <dbReference type="NCBI Taxonomy" id="2011161"/>
    <lineage>
        <taxon>Eukaryota</taxon>
        <taxon>Metazoa</taxon>
        <taxon>Ecdysozoa</taxon>
        <taxon>Nematoda</taxon>
        <taxon>Chromadorea</taxon>
        <taxon>Plectida</taxon>
        <taxon>Plectina</taxon>
        <taxon>Plectoidea</taxon>
        <taxon>Plectidae</taxon>
        <taxon>Plectus</taxon>
    </lineage>
</organism>